<evidence type="ECO:0000313" key="2">
    <source>
        <dbReference type="EMBL" id="KAG2373528.1"/>
    </source>
</evidence>
<comment type="caution">
    <text evidence="2">The sequence shown here is derived from an EMBL/GenBank/DDBJ whole genome shotgun (WGS) entry which is preliminary data.</text>
</comment>
<feature type="compositionally biased region" description="Acidic residues" evidence="1">
    <location>
        <begin position="263"/>
        <end position="273"/>
    </location>
</feature>
<name>A0AA88GES1_NAELO</name>
<dbReference type="GeneID" id="68104445"/>
<evidence type="ECO:0000313" key="3">
    <source>
        <dbReference type="Proteomes" id="UP000816034"/>
    </source>
</evidence>
<gene>
    <name evidence="2" type="ORF">C9374_011991</name>
</gene>
<protein>
    <submittedName>
        <fullName evidence="2">Uncharacterized protein</fullName>
    </submittedName>
</protein>
<reference evidence="2 3" key="1">
    <citation type="journal article" date="2018" name="BMC Genomics">
        <title>The genome of Naegleria lovaniensis, the basis for a comparative approach to unravel pathogenicity factors of the human pathogenic amoeba N. fowleri.</title>
        <authorList>
            <person name="Liechti N."/>
            <person name="Schurch N."/>
            <person name="Bruggmann R."/>
            <person name="Wittwer M."/>
        </authorList>
    </citation>
    <scope>NUCLEOTIDE SEQUENCE [LARGE SCALE GENOMIC DNA]</scope>
    <source>
        <strain evidence="2 3">ATCC 30569</strain>
    </source>
</reference>
<dbReference type="RefSeq" id="XP_044542702.1">
    <property type="nucleotide sequence ID" value="XM_044687707.1"/>
</dbReference>
<keyword evidence="3" id="KW-1185">Reference proteome</keyword>
<feature type="compositionally biased region" description="Low complexity" evidence="1">
    <location>
        <begin position="284"/>
        <end position="315"/>
    </location>
</feature>
<proteinExistence type="predicted"/>
<sequence>MTTPLSFNGYYVRDDHRIYQSYNTAPSTFGPFFYMFLTTGLTIEGQAGVLSFYTPNSGMLTRTPFIYLTELPDVSQRIQLCPVYDFYNYGMYWQVTQFWGNGELGRTPMRYVWYYTFGGGGGNVNQPESITAASTTSTESDAQVVTASSSSLPTNPSELDLDHPTLPAGVCAKDIIRVRFDEQTGEWTCDNEEHRPIFETQIKPNLVVSKDQVPALPPNKKSEKEILKFKMKWLKKQEKKKKREEKKKEREEKKEDKEHEKEEKDEDSEDDDETPKKEEQTASTSTSVQDPATTTTTALMTTSASSQVVTTTDTANDPTSPMFNYYPDPSGFQMPDYYQENAGKQWQLYDVWYTGFKLQNTTAGDNRTATAAWEWDTHRGKYVIYFKFFDSTGNTLQAMLRGTSDDMFNVQLENGDTFAGGYNPYTGEP</sequence>
<evidence type="ECO:0000256" key="1">
    <source>
        <dbReference type="SAM" id="MobiDB-lite"/>
    </source>
</evidence>
<organism evidence="2 3">
    <name type="scientific">Naegleria lovaniensis</name>
    <name type="common">Amoeba</name>
    <dbReference type="NCBI Taxonomy" id="51637"/>
    <lineage>
        <taxon>Eukaryota</taxon>
        <taxon>Discoba</taxon>
        <taxon>Heterolobosea</taxon>
        <taxon>Tetramitia</taxon>
        <taxon>Eutetramitia</taxon>
        <taxon>Vahlkampfiidae</taxon>
        <taxon>Naegleria</taxon>
    </lineage>
</organism>
<dbReference type="Proteomes" id="UP000816034">
    <property type="component" value="Unassembled WGS sequence"/>
</dbReference>
<feature type="region of interest" description="Disordered" evidence="1">
    <location>
        <begin position="238"/>
        <end position="322"/>
    </location>
</feature>
<dbReference type="AlphaFoldDB" id="A0AA88GES1"/>
<dbReference type="EMBL" id="PYSW02000053">
    <property type="protein sequence ID" value="KAG2373528.1"/>
    <property type="molecule type" value="Genomic_DNA"/>
</dbReference>
<feature type="compositionally biased region" description="Basic and acidic residues" evidence="1">
    <location>
        <begin position="246"/>
        <end position="262"/>
    </location>
</feature>
<accession>A0AA88GES1</accession>